<proteinExistence type="predicted"/>
<comment type="caution">
    <text evidence="1">The sequence shown here is derived from an EMBL/GenBank/DDBJ whole genome shotgun (WGS) entry which is preliminary data.</text>
</comment>
<dbReference type="Proteomes" id="UP000822688">
    <property type="component" value="Chromosome V"/>
</dbReference>
<organism evidence="1 2">
    <name type="scientific">Ceratodon purpureus</name>
    <name type="common">Fire moss</name>
    <name type="synonym">Dicranum purpureum</name>
    <dbReference type="NCBI Taxonomy" id="3225"/>
    <lineage>
        <taxon>Eukaryota</taxon>
        <taxon>Viridiplantae</taxon>
        <taxon>Streptophyta</taxon>
        <taxon>Embryophyta</taxon>
        <taxon>Bryophyta</taxon>
        <taxon>Bryophytina</taxon>
        <taxon>Bryopsida</taxon>
        <taxon>Dicranidae</taxon>
        <taxon>Pseudoditrichales</taxon>
        <taxon>Ditrichaceae</taxon>
        <taxon>Ceratodon</taxon>
    </lineage>
</organism>
<dbReference type="AlphaFoldDB" id="A0A8T0HML8"/>
<name>A0A8T0HML8_CERPU</name>
<keyword evidence="2" id="KW-1185">Reference proteome</keyword>
<sequence length="145" mass="15829">MAVKSDKYLIGRREMSGSVCFDMLGKLGEVEVVATNSVGAFMWIPLLRNSGEGNAAVADFFYFRFEHADVGELPIYAGVIEEGVISLLCVQLMHREGEPEAAAEVNGEEVRARLGVVGGRSRDSQGGLRLYKGRSYNRGGDYDMS</sequence>
<evidence type="ECO:0000313" key="1">
    <source>
        <dbReference type="EMBL" id="KAG0572035.1"/>
    </source>
</evidence>
<dbReference type="EMBL" id="CM026426">
    <property type="protein sequence ID" value="KAG0572035.1"/>
    <property type="molecule type" value="Genomic_DNA"/>
</dbReference>
<protein>
    <submittedName>
        <fullName evidence="1">Uncharacterized protein</fullName>
    </submittedName>
</protein>
<reference evidence="1" key="1">
    <citation type="submission" date="2020-06" db="EMBL/GenBank/DDBJ databases">
        <title>WGS assembly of Ceratodon purpureus strain R40.</title>
        <authorList>
            <person name="Carey S.B."/>
            <person name="Jenkins J."/>
            <person name="Shu S."/>
            <person name="Lovell J.T."/>
            <person name="Sreedasyam A."/>
            <person name="Maumus F."/>
            <person name="Tiley G.P."/>
            <person name="Fernandez-Pozo N."/>
            <person name="Barry K."/>
            <person name="Chen C."/>
            <person name="Wang M."/>
            <person name="Lipzen A."/>
            <person name="Daum C."/>
            <person name="Saski C.A."/>
            <person name="Payton A.C."/>
            <person name="Mcbreen J.C."/>
            <person name="Conrad R.E."/>
            <person name="Kollar L.M."/>
            <person name="Olsson S."/>
            <person name="Huttunen S."/>
            <person name="Landis J.B."/>
            <person name="Wickett N.J."/>
            <person name="Johnson M.G."/>
            <person name="Rensing S.A."/>
            <person name="Grimwood J."/>
            <person name="Schmutz J."/>
            <person name="Mcdaniel S.F."/>
        </authorList>
    </citation>
    <scope>NUCLEOTIDE SEQUENCE</scope>
    <source>
        <strain evidence="1">R40</strain>
    </source>
</reference>
<gene>
    <name evidence="1" type="ORF">KC19_VG063900</name>
</gene>
<accession>A0A8T0HML8</accession>
<evidence type="ECO:0000313" key="2">
    <source>
        <dbReference type="Proteomes" id="UP000822688"/>
    </source>
</evidence>